<dbReference type="RefSeq" id="WP_400194939.1">
    <property type="nucleotide sequence ID" value="NZ_CAYAYE010000028.1"/>
</dbReference>
<sequence>MKEIPFDNFINNISEAETPFAVKIDNMLLQGNCLREIKEGASGYSVTYKSSSTKKTVAAFVCRKTGLKIRITPPKPFSCDDLCADLPDNMKKDMKRGNDCKRLSDASVCNQRCLMGYTFTIDGNLYQKCRSMAFLFSVTEENMPYITEFIQKGLGIEASV</sequence>
<reference evidence="1" key="1">
    <citation type="submission" date="2016-03" db="EMBL/GenBank/DDBJ databases">
        <authorList>
            <person name="Borrel G."/>
            <person name="Mccann A."/>
            <person name="O'Toole P.W."/>
        </authorList>
    </citation>
    <scope>NUCLEOTIDE SEQUENCE</scope>
    <source>
        <strain evidence="1">183</strain>
    </source>
</reference>
<evidence type="ECO:0000313" key="2">
    <source>
        <dbReference type="Proteomes" id="UP000752814"/>
    </source>
</evidence>
<comment type="caution">
    <text evidence="1">The sequence shown here is derived from an EMBL/GenBank/DDBJ whole genome shotgun (WGS) entry which is preliminary data.</text>
</comment>
<proteinExistence type="predicted"/>
<protein>
    <submittedName>
        <fullName evidence="1">Uncharacterized protein</fullName>
    </submittedName>
</protein>
<dbReference type="Proteomes" id="UP000752814">
    <property type="component" value="Unassembled WGS sequence"/>
</dbReference>
<dbReference type="EMBL" id="LVVT01000007">
    <property type="protein sequence ID" value="TQS84124.1"/>
    <property type="molecule type" value="Genomic_DNA"/>
</dbReference>
<organism evidence="1 2">
    <name type="scientific">Candidatus Methanomassiliicoccus intestinalis</name>
    <dbReference type="NCBI Taxonomy" id="1406512"/>
    <lineage>
        <taxon>Archaea</taxon>
        <taxon>Methanobacteriati</taxon>
        <taxon>Thermoplasmatota</taxon>
        <taxon>Thermoplasmata</taxon>
        <taxon>Methanomassiliicoccales</taxon>
        <taxon>Methanomassiliicoccaceae</taxon>
        <taxon>Methanomassiliicoccus</taxon>
    </lineage>
</organism>
<accession>A0A8J8PDV6</accession>
<evidence type="ECO:0000313" key="1">
    <source>
        <dbReference type="EMBL" id="TQS84124.1"/>
    </source>
</evidence>
<name>A0A8J8PDV6_9ARCH</name>
<gene>
    <name evidence="1" type="ORF">A3207_07370</name>
</gene>
<dbReference type="AlphaFoldDB" id="A0A8J8PDV6"/>